<protein>
    <submittedName>
        <fullName evidence="3">Uncharacterized protein</fullName>
    </submittedName>
</protein>
<proteinExistence type="predicted"/>
<accession>A0A3N0E5P4</accession>
<gene>
    <name evidence="3" type="ORF">EFW17_16760</name>
</gene>
<dbReference type="EMBL" id="RJMB01000018">
    <property type="protein sequence ID" value="RNL83155.1"/>
    <property type="molecule type" value="Genomic_DNA"/>
</dbReference>
<comment type="caution">
    <text evidence="3">The sequence shown here is derived from an EMBL/GenBank/DDBJ whole genome shotgun (WGS) entry which is preliminary data.</text>
</comment>
<dbReference type="OrthoDB" id="8565707at2"/>
<dbReference type="RefSeq" id="WP_123202356.1">
    <property type="nucleotide sequence ID" value="NZ_RJMB01000018.1"/>
</dbReference>
<name>A0A3N0E5P4_9ACTN</name>
<sequence>MTTGSPGNRTVDAWSRTSHVDDRLGVAGAATVIGMGLWFLVTASAQHPNRAFDRLRGRDPTGLLIGNWRFFAPEPAQHDFHILYRVLRGDGSQTLWRAATWIQPRSWRQTFWFPEHRREKAVFDLVNELVMLGDELVGNDVTPLPAYRLLRDHVHRVAAAEYADDDPPAQGFQFLIARHSGHDDEEEPEYLLVSPFVPFAENSQHPHPTTAVGTTGGRVRVE</sequence>
<organism evidence="3 4">
    <name type="scientific">Halostreptopolyspora alba</name>
    <dbReference type="NCBI Taxonomy" id="2487137"/>
    <lineage>
        <taxon>Bacteria</taxon>
        <taxon>Bacillati</taxon>
        <taxon>Actinomycetota</taxon>
        <taxon>Actinomycetes</taxon>
        <taxon>Streptosporangiales</taxon>
        <taxon>Nocardiopsidaceae</taxon>
        <taxon>Halostreptopolyspora</taxon>
    </lineage>
</organism>
<keyword evidence="2" id="KW-0812">Transmembrane</keyword>
<dbReference type="Proteomes" id="UP000269198">
    <property type="component" value="Unassembled WGS sequence"/>
</dbReference>
<evidence type="ECO:0000256" key="2">
    <source>
        <dbReference type="SAM" id="Phobius"/>
    </source>
</evidence>
<keyword evidence="2" id="KW-0472">Membrane</keyword>
<feature type="transmembrane region" description="Helical" evidence="2">
    <location>
        <begin position="24"/>
        <end position="45"/>
    </location>
</feature>
<dbReference type="AlphaFoldDB" id="A0A3N0E5P4"/>
<feature type="region of interest" description="Disordered" evidence="1">
    <location>
        <begin position="203"/>
        <end position="222"/>
    </location>
</feature>
<evidence type="ECO:0000313" key="3">
    <source>
        <dbReference type="EMBL" id="RNL83155.1"/>
    </source>
</evidence>
<keyword evidence="2" id="KW-1133">Transmembrane helix</keyword>
<reference evidence="3 4" key="1">
    <citation type="submission" date="2018-11" db="EMBL/GenBank/DDBJ databases">
        <title>The genome draft of YIM 96095.</title>
        <authorList>
            <person name="Tang S.-K."/>
            <person name="Chunyu W.-X."/>
            <person name="Feng Y.-Z."/>
        </authorList>
    </citation>
    <scope>NUCLEOTIDE SEQUENCE [LARGE SCALE GENOMIC DNA]</scope>
    <source>
        <strain evidence="3 4">YIM 96095</strain>
    </source>
</reference>
<keyword evidence="4" id="KW-1185">Reference proteome</keyword>
<evidence type="ECO:0000256" key="1">
    <source>
        <dbReference type="SAM" id="MobiDB-lite"/>
    </source>
</evidence>
<evidence type="ECO:0000313" key="4">
    <source>
        <dbReference type="Proteomes" id="UP000269198"/>
    </source>
</evidence>